<accession>A0ABR7TYU2</accession>
<dbReference type="PANTHER" id="PTHR33204">
    <property type="entry name" value="TRANSCRIPTIONAL REGULATOR, MARR FAMILY"/>
    <property type="match status" value="1"/>
</dbReference>
<evidence type="ECO:0000313" key="6">
    <source>
        <dbReference type="Proteomes" id="UP000659124"/>
    </source>
</evidence>
<protein>
    <submittedName>
        <fullName evidence="5">Helix-turn-helix transcriptional regulator</fullName>
    </submittedName>
</protein>
<keyword evidence="1" id="KW-0805">Transcription regulation</keyword>
<evidence type="ECO:0000256" key="2">
    <source>
        <dbReference type="ARBA" id="ARBA00023125"/>
    </source>
</evidence>
<dbReference type="SUPFAM" id="SSF46785">
    <property type="entry name" value="Winged helix' DNA-binding domain"/>
    <property type="match status" value="1"/>
</dbReference>
<dbReference type="Proteomes" id="UP000659124">
    <property type="component" value="Unassembled WGS sequence"/>
</dbReference>
<keyword evidence="6" id="KW-1185">Reference proteome</keyword>
<evidence type="ECO:0000256" key="3">
    <source>
        <dbReference type="ARBA" id="ARBA00023163"/>
    </source>
</evidence>
<gene>
    <name evidence="5" type="ORF">ICL07_30365</name>
</gene>
<dbReference type="PANTHER" id="PTHR33204:SF29">
    <property type="entry name" value="TRANSCRIPTIONAL REGULATOR"/>
    <property type="match status" value="1"/>
</dbReference>
<feature type="domain" description="HTH hxlR-type" evidence="4">
    <location>
        <begin position="6"/>
        <end position="109"/>
    </location>
</feature>
<dbReference type="Gene3D" id="1.10.10.10">
    <property type="entry name" value="Winged helix-like DNA-binding domain superfamily/Winged helix DNA-binding domain"/>
    <property type="match status" value="1"/>
</dbReference>
<evidence type="ECO:0000313" key="5">
    <source>
        <dbReference type="EMBL" id="MBC9934721.1"/>
    </source>
</evidence>
<comment type="caution">
    <text evidence="5">The sequence shown here is derived from an EMBL/GenBank/DDBJ whole genome shotgun (WGS) entry which is preliminary data.</text>
</comment>
<evidence type="ECO:0000256" key="1">
    <source>
        <dbReference type="ARBA" id="ARBA00023015"/>
    </source>
</evidence>
<reference evidence="5 6" key="1">
    <citation type="submission" date="2020-09" db="EMBL/GenBank/DDBJ databases">
        <title>Genome sequences of type strains of Chitinophaga qingshengii and Chitinophaga varians.</title>
        <authorList>
            <person name="Kittiwongwattana C."/>
        </authorList>
    </citation>
    <scope>NUCLEOTIDE SEQUENCE [LARGE SCALE GENOMIC DNA]</scope>
    <source>
        <strain evidence="5 6">JCM 30026</strain>
    </source>
</reference>
<keyword evidence="2" id="KW-0238">DNA-binding</keyword>
<proteinExistence type="predicted"/>
<dbReference type="Pfam" id="PF01638">
    <property type="entry name" value="HxlR"/>
    <property type="match status" value="1"/>
</dbReference>
<dbReference type="RefSeq" id="WP_188091810.1">
    <property type="nucleotide sequence ID" value="NZ_JACVFC010000006.1"/>
</dbReference>
<keyword evidence="3" id="KW-0804">Transcription</keyword>
<dbReference type="InterPro" id="IPR036388">
    <property type="entry name" value="WH-like_DNA-bd_sf"/>
</dbReference>
<dbReference type="InterPro" id="IPR036390">
    <property type="entry name" value="WH_DNA-bd_sf"/>
</dbReference>
<organism evidence="5 6">
    <name type="scientific">Chitinophaga qingshengii</name>
    <dbReference type="NCBI Taxonomy" id="1569794"/>
    <lineage>
        <taxon>Bacteria</taxon>
        <taxon>Pseudomonadati</taxon>
        <taxon>Bacteroidota</taxon>
        <taxon>Chitinophagia</taxon>
        <taxon>Chitinophagales</taxon>
        <taxon>Chitinophagaceae</taxon>
        <taxon>Chitinophaga</taxon>
    </lineage>
</organism>
<sequence>MYVKKLPELDYGVSTTIKALGGKWKACILDCIYLEIRRPSEICRNITGLSLRVLNQQLKELEAGNIVYKKIYAEVPLRVEYYLTSWGESLWPVIVAMNEWGNAYRHHYGTES</sequence>
<evidence type="ECO:0000259" key="4">
    <source>
        <dbReference type="PROSITE" id="PS51118"/>
    </source>
</evidence>
<dbReference type="PROSITE" id="PS51118">
    <property type="entry name" value="HTH_HXLR"/>
    <property type="match status" value="1"/>
</dbReference>
<dbReference type="EMBL" id="JACVFC010000006">
    <property type="protein sequence ID" value="MBC9934721.1"/>
    <property type="molecule type" value="Genomic_DNA"/>
</dbReference>
<dbReference type="InterPro" id="IPR002577">
    <property type="entry name" value="HTH_HxlR"/>
</dbReference>
<name>A0ABR7TYU2_9BACT</name>